<protein>
    <recommendedName>
        <fullName evidence="10">Netrin-4</fullName>
    </recommendedName>
</protein>
<dbReference type="Pfam" id="PF01759">
    <property type="entry name" value="NTR"/>
    <property type="match status" value="1"/>
</dbReference>
<dbReference type="GO" id="GO:0009888">
    <property type="term" value="P:tissue development"/>
    <property type="evidence" value="ECO:0007669"/>
    <property type="project" value="TreeGrafter"/>
</dbReference>
<dbReference type="GO" id="GO:0009887">
    <property type="term" value="P:animal organ morphogenesis"/>
    <property type="evidence" value="ECO:0007669"/>
    <property type="project" value="TreeGrafter"/>
</dbReference>
<dbReference type="InterPro" id="IPR050440">
    <property type="entry name" value="Laminin/Netrin_ECM"/>
</dbReference>
<comment type="subcellular location">
    <subcellularLocation>
        <location evidence="1">Secreted</location>
        <location evidence="1">Extracellular space</location>
        <location evidence="1">Extracellular matrix</location>
    </subcellularLocation>
</comment>
<name>A0A4Z2BJ10_9TELE</name>
<evidence type="ECO:0000256" key="1">
    <source>
        <dbReference type="ARBA" id="ARBA00004498"/>
    </source>
</evidence>
<feature type="domain" description="Laminin N-terminal" evidence="15">
    <location>
        <begin position="31"/>
        <end position="247"/>
    </location>
</feature>
<dbReference type="GO" id="GO:0043256">
    <property type="term" value="C:laminin complex"/>
    <property type="evidence" value="ECO:0007669"/>
    <property type="project" value="TreeGrafter"/>
</dbReference>
<comment type="caution">
    <text evidence="16">The sequence shown here is derived from an EMBL/GenBank/DDBJ whole genome shotgun (WGS) entry which is preliminary data.</text>
</comment>
<dbReference type="Proteomes" id="UP000516260">
    <property type="component" value="Chromosome 22"/>
</dbReference>
<dbReference type="PRINTS" id="PR00011">
    <property type="entry name" value="EGFLAMININ"/>
</dbReference>
<feature type="signal peptide" evidence="12">
    <location>
        <begin position="1"/>
        <end position="18"/>
    </location>
</feature>
<dbReference type="InterPro" id="IPR008993">
    <property type="entry name" value="TIMP-like_OB-fold"/>
</dbReference>
<dbReference type="FunFam" id="2.170.300.10:FF:000001">
    <property type="entry name" value="Laminin subunit beta-1"/>
    <property type="match status" value="1"/>
</dbReference>
<evidence type="ECO:0000256" key="11">
    <source>
        <dbReference type="PROSITE-ProRule" id="PRU00460"/>
    </source>
</evidence>
<dbReference type="Pfam" id="PF00055">
    <property type="entry name" value="Laminin_N"/>
    <property type="match status" value="1"/>
</dbReference>
<evidence type="ECO:0000256" key="10">
    <source>
        <dbReference type="ARBA" id="ARBA00068275"/>
    </source>
</evidence>
<evidence type="ECO:0000256" key="2">
    <source>
        <dbReference type="ARBA" id="ARBA00022525"/>
    </source>
</evidence>
<dbReference type="InterPro" id="IPR002049">
    <property type="entry name" value="LE_dom"/>
</dbReference>
<feature type="domain" description="Laminin EGF-like" evidence="13">
    <location>
        <begin position="248"/>
        <end position="316"/>
    </location>
</feature>
<keyword evidence="3" id="KW-0272">Extracellular matrix</keyword>
<dbReference type="InterPro" id="IPR001134">
    <property type="entry name" value="Netrin_domain"/>
</dbReference>
<dbReference type="InterPro" id="IPR018933">
    <property type="entry name" value="Netrin_module_non-TIMP"/>
</dbReference>
<dbReference type="SMART" id="SM00180">
    <property type="entry name" value="EGF_Lam"/>
    <property type="match status" value="3"/>
</dbReference>
<dbReference type="Gene3D" id="2.170.300.10">
    <property type="entry name" value="Tie2 ligand-binding domain superfamily"/>
    <property type="match status" value="1"/>
</dbReference>
<evidence type="ECO:0000256" key="9">
    <source>
        <dbReference type="ARBA" id="ARBA00065673"/>
    </source>
</evidence>
<gene>
    <name evidence="16" type="ORF">fugu_019966</name>
</gene>
<evidence type="ECO:0000259" key="13">
    <source>
        <dbReference type="PROSITE" id="PS50027"/>
    </source>
</evidence>
<comment type="caution">
    <text evidence="11">Lacks conserved residue(s) required for the propagation of feature annotation.</text>
</comment>
<evidence type="ECO:0000313" key="17">
    <source>
        <dbReference type="Proteomes" id="UP000516260"/>
    </source>
</evidence>
<keyword evidence="8 11" id="KW-0424">Laminin EGF-like domain</keyword>
<feature type="domain" description="Laminin EGF-like" evidence="13">
    <location>
        <begin position="379"/>
        <end position="431"/>
    </location>
</feature>
<dbReference type="PROSITE" id="PS50027">
    <property type="entry name" value="EGF_LAM_2"/>
    <property type="match status" value="3"/>
</dbReference>
<dbReference type="AlphaFoldDB" id="A0A4Z2BJ10"/>
<dbReference type="PROSITE" id="PS01248">
    <property type="entry name" value="EGF_LAM_1"/>
    <property type="match status" value="1"/>
</dbReference>
<evidence type="ECO:0000256" key="7">
    <source>
        <dbReference type="ARBA" id="ARBA00023180"/>
    </source>
</evidence>
<dbReference type="SMART" id="SM00136">
    <property type="entry name" value="LamNT"/>
    <property type="match status" value="1"/>
</dbReference>
<dbReference type="SUPFAM" id="SSF50242">
    <property type="entry name" value="TIMP-like"/>
    <property type="match status" value="1"/>
</dbReference>
<accession>A0A4Z2BJ10</accession>
<reference evidence="16 17" key="1">
    <citation type="submission" date="2019-04" db="EMBL/GenBank/DDBJ databases">
        <title>The sequence and de novo assembly of Takifugu bimaculatus genome using PacBio and Hi-C technologies.</title>
        <authorList>
            <person name="Xu P."/>
            <person name="Liu B."/>
            <person name="Zhou Z."/>
        </authorList>
    </citation>
    <scope>NUCLEOTIDE SEQUENCE [LARGE SCALE GENOMIC DNA]</scope>
    <source>
        <strain evidence="16">TB-2018</strain>
        <tissue evidence="16">Muscle</tissue>
    </source>
</reference>
<feature type="domain" description="NTR" evidence="14">
    <location>
        <begin position="414"/>
        <end position="538"/>
    </location>
</feature>
<dbReference type="GO" id="GO:0034446">
    <property type="term" value="P:substrate adhesion-dependent cell spreading"/>
    <property type="evidence" value="ECO:0007669"/>
    <property type="project" value="TreeGrafter"/>
</dbReference>
<dbReference type="Gene3D" id="2.40.50.120">
    <property type="match status" value="1"/>
</dbReference>
<evidence type="ECO:0000256" key="8">
    <source>
        <dbReference type="ARBA" id="ARBA00023292"/>
    </source>
</evidence>
<dbReference type="CDD" id="cd00055">
    <property type="entry name" value="EGF_Lam"/>
    <property type="match status" value="3"/>
</dbReference>
<feature type="disulfide bond" evidence="11">
    <location>
        <begin position="346"/>
        <end position="355"/>
    </location>
</feature>
<dbReference type="GO" id="GO:0070831">
    <property type="term" value="P:basement membrane assembly"/>
    <property type="evidence" value="ECO:0007669"/>
    <property type="project" value="TreeGrafter"/>
</dbReference>
<dbReference type="PROSITE" id="PS50189">
    <property type="entry name" value="NTR"/>
    <property type="match status" value="1"/>
</dbReference>
<dbReference type="GO" id="GO:0016477">
    <property type="term" value="P:cell migration"/>
    <property type="evidence" value="ECO:0007669"/>
    <property type="project" value="TreeGrafter"/>
</dbReference>
<dbReference type="PANTHER" id="PTHR10574">
    <property type="entry name" value="NETRIN/LAMININ-RELATED"/>
    <property type="match status" value="1"/>
</dbReference>
<dbReference type="GO" id="GO:0007411">
    <property type="term" value="P:axon guidance"/>
    <property type="evidence" value="ECO:0007669"/>
    <property type="project" value="TreeGrafter"/>
</dbReference>
<keyword evidence="2" id="KW-0964">Secreted</keyword>
<evidence type="ECO:0000259" key="15">
    <source>
        <dbReference type="PROSITE" id="PS51117"/>
    </source>
</evidence>
<comment type="subunit">
    <text evidence="9">May form a homodimer.</text>
</comment>
<keyword evidence="6 11" id="KW-1015">Disulfide bond</keyword>
<dbReference type="SUPFAM" id="SSF57196">
    <property type="entry name" value="EGF/Laminin"/>
    <property type="match status" value="3"/>
</dbReference>
<dbReference type="InterPro" id="IPR008211">
    <property type="entry name" value="Laminin_N"/>
</dbReference>
<evidence type="ECO:0000256" key="4">
    <source>
        <dbReference type="ARBA" id="ARBA00022729"/>
    </source>
</evidence>
<dbReference type="PANTHER" id="PTHR10574:SF419">
    <property type="entry name" value="LAMININ SUBUNIT ALPHA-3-RELATED"/>
    <property type="match status" value="1"/>
</dbReference>
<evidence type="ECO:0000256" key="5">
    <source>
        <dbReference type="ARBA" id="ARBA00022737"/>
    </source>
</evidence>
<feature type="domain" description="Laminin EGF-like" evidence="13">
    <location>
        <begin position="317"/>
        <end position="378"/>
    </location>
</feature>
<dbReference type="PROSITE" id="PS51117">
    <property type="entry name" value="LAMININ_NTER"/>
    <property type="match status" value="1"/>
</dbReference>
<dbReference type="Gene3D" id="2.60.120.260">
    <property type="entry name" value="Galactose-binding domain-like"/>
    <property type="match status" value="2"/>
</dbReference>
<dbReference type="FunFam" id="2.10.25.10:FF:000333">
    <property type="entry name" value="netrin-4 isoform X2"/>
    <property type="match status" value="1"/>
</dbReference>
<evidence type="ECO:0000313" key="16">
    <source>
        <dbReference type="EMBL" id="TNM91586.1"/>
    </source>
</evidence>
<feature type="disulfide bond" evidence="11">
    <location>
        <begin position="280"/>
        <end position="289"/>
    </location>
</feature>
<keyword evidence="5" id="KW-0677">Repeat</keyword>
<evidence type="ECO:0000256" key="3">
    <source>
        <dbReference type="ARBA" id="ARBA00022530"/>
    </source>
</evidence>
<dbReference type="Pfam" id="PF00053">
    <property type="entry name" value="EGF_laminin"/>
    <property type="match status" value="3"/>
</dbReference>
<evidence type="ECO:0000256" key="12">
    <source>
        <dbReference type="SAM" id="SignalP"/>
    </source>
</evidence>
<feature type="chain" id="PRO_5021313630" description="Netrin-4" evidence="12">
    <location>
        <begin position="19"/>
        <end position="540"/>
    </location>
</feature>
<organism evidence="16 17">
    <name type="scientific">Takifugu bimaculatus</name>
    <dbReference type="NCBI Taxonomy" id="433685"/>
    <lineage>
        <taxon>Eukaryota</taxon>
        <taxon>Metazoa</taxon>
        <taxon>Chordata</taxon>
        <taxon>Craniata</taxon>
        <taxon>Vertebrata</taxon>
        <taxon>Euteleostomi</taxon>
        <taxon>Actinopterygii</taxon>
        <taxon>Neopterygii</taxon>
        <taxon>Teleostei</taxon>
        <taxon>Neoteleostei</taxon>
        <taxon>Acanthomorphata</taxon>
        <taxon>Eupercaria</taxon>
        <taxon>Tetraodontiformes</taxon>
        <taxon>Tetradontoidea</taxon>
        <taxon>Tetraodontidae</taxon>
        <taxon>Takifugu</taxon>
    </lineage>
</organism>
<keyword evidence="17" id="KW-1185">Reference proteome</keyword>
<sequence length="540" mass="59577">MLYLFVIILAVFSHAALSVEVFRAGVAPRCESRACNPRMGNLALGRQVLTQTVCGHNGTELHCSYSDPNANLACGAPKCAKCNAGLPLLSHLPGAMSDSSFRHPNTWWQSAEGVEAETVQLDLEAEFYFTHLILTWKMLQYYADNCSATYGFEEGKKGTGRDGATCTSKYSGAYPCNRGEVIYRSLPKWESLDPFGDEGQQQLKVTNIRIRLLKHQPCPCQAKDLNAAREHLPTQHFAIYDLIVKGSCSCNGHAEQCVPALGYQPIRDRTNHVVHGKCVCRHNTAGDHCERCAPLYNDRPWQPADGLTGAPHECQKCKCNGHALSCHFDWTAWRESGQRSGGVCDCLHNTEGRQCQKCKVNFYRDPRRPHAAPDSCKSCNCHPLGSLPFHFDGSVCDPSNGNCICKPGVGGAHCDRCMVGYWGFHDYGCRPCDCAGDCDPFTGDCVSGAPTPKSEVKVQKVLSQNPKVKIQRGRATLYPESWTARGCTCPLLNPGVEYLVAGHSDRKQGRLLVNMKSFVKPWKASLGRKVLTLLKKDCNW</sequence>
<feature type="disulfide bond" evidence="11">
    <location>
        <begin position="405"/>
        <end position="414"/>
    </location>
</feature>
<dbReference type="FunFam" id="2.10.25.10:FF:000200">
    <property type="entry name" value="netrin-4 isoform X1"/>
    <property type="match status" value="1"/>
</dbReference>
<proteinExistence type="predicted"/>
<keyword evidence="7" id="KW-0325">Glycoprotein</keyword>
<dbReference type="GO" id="GO:0005886">
    <property type="term" value="C:plasma membrane"/>
    <property type="evidence" value="ECO:0007669"/>
    <property type="project" value="UniProtKB-ARBA"/>
</dbReference>
<evidence type="ECO:0000259" key="14">
    <source>
        <dbReference type="PROSITE" id="PS50189"/>
    </source>
</evidence>
<evidence type="ECO:0000256" key="6">
    <source>
        <dbReference type="ARBA" id="ARBA00023157"/>
    </source>
</evidence>
<dbReference type="EMBL" id="SWLE01000015">
    <property type="protein sequence ID" value="TNM91586.1"/>
    <property type="molecule type" value="Genomic_DNA"/>
</dbReference>
<dbReference type="Gene3D" id="2.10.25.10">
    <property type="entry name" value="Laminin"/>
    <property type="match status" value="1"/>
</dbReference>
<keyword evidence="4 12" id="KW-0732">Signal</keyword>